<dbReference type="EMBL" id="MU855975">
    <property type="protein sequence ID" value="KAK3898226.1"/>
    <property type="molecule type" value="Genomic_DNA"/>
</dbReference>
<comment type="caution">
    <text evidence="2">The sequence shown here is derived from an EMBL/GenBank/DDBJ whole genome shotgun (WGS) entry which is preliminary data.</text>
</comment>
<reference evidence="2" key="2">
    <citation type="submission" date="2023-05" db="EMBL/GenBank/DDBJ databases">
        <authorList>
            <consortium name="Lawrence Berkeley National Laboratory"/>
            <person name="Steindorff A."/>
            <person name="Hensen N."/>
            <person name="Bonometti L."/>
            <person name="Westerberg I."/>
            <person name="Brannstrom I.O."/>
            <person name="Guillou S."/>
            <person name="Cros-Aarteil S."/>
            <person name="Calhoun S."/>
            <person name="Haridas S."/>
            <person name="Kuo A."/>
            <person name="Mondo S."/>
            <person name="Pangilinan J."/>
            <person name="Riley R."/>
            <person name="Labutti K."/>
            <person name="Andreopoulos B."/>
            <person name="Lipzen A."/>
            <person name="Chen C."/>
            <person name="Yanf M."/>
            <person name="Daum C."/>
            <person name="Ng V."/>
            <person name="Clum A."/>
            <person name="Ohm R."/>
            <person name="Martin F."/>
            <person name="Silar P."/>
            <person name="Natvig D."/>
            <person name="Lalanne C."/>
            <person name="Gautier V."/>
            <person name="Ament-Velasquez S.L."/>
            <person name="Kruys A."/>
            <person name="Hutchinson M.I."/>
            <person name="Powell A.J."/>
            <person name="Barry K."/>
            <person name="Miller A.N."/>
            <person name="Grigoriev I.V."/>
            <person name="Debuchy R."/>
            <person name="Gladieux P."/>
            <person name="Thoren M.H."/>
            <person name="Johannesson H."/>
        </authorList>
    </citation>
    <scope>NUCLEOTIDE SEQUENCE</scope>
    <source>
        <strain evidence="2">CBS 103.79</strain>
    </source>
</reference>
<protein>
    <submittedName>
        <fullName evidence="2">Uncharacterized protein</fullName>
    </submittedName>
</protein>
<organism evidence="2 3">
    <name type="scientific">Staphylotrichum tortipilum</name>
    <dbReference type="NCBI Taxonomy" id="2831512"/>
    <lineage>
        <taxon>Eukaryota</taxon>
        <taxon>Fungi</taxon>
        <taxon>Dikarya</taxon>
        <taxon>Ascomycota</taxon>
        <taxon>Pezizomycotina</taxon>
        <taxon>Sordariomycetes</taxon>
        <taxon>Sordariomycetidae</taxon>
        <taxon>Sordariales</taxon>
        <taxon>Chaetomiaceae</taxon>
        <taxon>Staphylotrichum</taxon>
    </lineage>
</organism>
<proteinExistence type="predicted"/>
<name>A0AAN6MDT6_9PEZI</name>
<evidence type="ECO:0000256" key="1">
    <source>
        <dbReference type="SAM" id="MobiDB-lite"/>
    </source>
</evidence>
<dbReference type="AlphaFoldDB" id="A0AAN6MDT6"/>
<sequence length="171" mass="19240">MTLGFITPINLVPINISRPTTVAKTKTPPRTAPHHQEGPSRAAPSANSIASNANLSRPNSLYFSVFSLLLNPVISPFFPSHHSSLSQRRLITPRKHISKVSNNHTKWESCPVPFCSGGGAQTRDVNRHLWSTHATYARLNDIPREEDYCGKCNYHGRKDNVKRHKDTKNHW</sequence>
<gene>
    <name evidence="2" type="ORF">C8A05DRAFT_19143</name>
</gene>
<feature type="region of interest" description="Disordered" evidence="1">
    <location>
        <begin position="20"/>
        <end position="47"/>
    </location>
</feature>
<keyword evidence="3" id="KW-1185">Reference proteome</keyword>
<reference evidence="2" key="1">
    <citation type="journal article" date="2023" name="Mol. Phylogenet. Evol.">
        <title>Genome-scale phylogeny and comparative genomics of the fungal order Sordariales.</title>
        <authorList>
            <person name="Hensen N."/>
            <person name="Bonometti L."/>
            <person name="Westerberg I."/>
            <person name="Brannstrom I.O."/>
            <person name="Guillou S."/>
            <person name="Cros-Aarteil S."/>
            <person name="Calhoun S."/>
            <person name="Haridas S."/>
            <person name="Kuo A."/>
            <person name="Mondo S."/>
            <person name="Pangilinan J."/>
            <person name="Riley R."/>
            <person name="LaButti K."/>
            <person name="Andreopoulos B."/>
            <person name="Lipzen A."/>
            <person name="Chen C."/>
            <person name="Yan M."/>
            <person name="Daum C."/>
            <person name="Ng V."/>
            <person name="Clum A."/>
            <person name="Steindorff A."/>
            <person name="Ohm R.A."/>
            <person name="Martin F."/>
            <person name="Silar P."/>
            <person name="Natvig D.O."/>
            <person name="Lalanne C."/>
            <person name="Gautier V."/>
            <person name="Ament-Velasquez S.L."/>
            <person name="Kruys A."/>
            <person name="Hutchinson M.I."/>
            <person name="Powell A.J."/>
            <person name="Barry K."/>
            <person name="Miller A.N."/>
            <person name="Grigoriev I.V."/>
            <person name="Debuchy R."/>
            <person name="Gladieux P."/>
            <person name="Hiltunen Thoren M."/>
            <person name="Johannesson H."/>
        </authorList>
    </citation>
    <scope>NUCLEOTIDE SEQUENCE</scope>
    <source>
        <strain evidence="2">CBS 103.79</strain>
    </source>
</reference>
<evidence type="ECO:0000313" key="2">
    <source>
        <dbReference type="EMBL" id="KAK3898226.1"/>
    </source>
</evidence>
<accession>A0AAN6MDT6</accession>
<dbReference type="Proteomes" id="UP001303889">
    <property type="component" value="Unassembled WGS sequence"/>
</dbReference>
<evidence type="ECO:0000313" key="3">
    <source>
        <dbReference type="Proteomes" id="UP001303889"/>
    </source>
</evidence>